<dbReference type="Proteomes" id="UP000199603">
    <property type="component" value="Unassembled WGS sequence"/>
</dbReference>
<proteinExistence type="predicted"/>
<gene>
    <name evidence="2" type="ORF">SAMN04488509_1174</name>
</gene>
<dbReference type="Pfam" id="PF07238">
    <property type="entry name" value="PilZ"/>
    <property type="match status" value="1"/>
</dbReference>
<organism evidence="2 3">
    <name type="scientific">Aquimonas voraii</name>
    <dbReference type="NCBI Taxonomy" id="265719"/>
    <lineage>
        <taxon>Bacteria</taxon>
        <taxon>Pseudomonadati</taxon>
        <taxon>Pseudomonadota</taxon>
        <taxon>Gammaproteobacteria</taxon>
        <taxon>Lysobacterales</taxon>
        <taxon>Lysobacteraceae</taxon>
        <taxon>Aquimonas</taxon>
    </lineage>
</organism>
<dbReference type="RefSeq" id="WP_091245550.1">
    <property type="nucleotide sequence ID" value="NZ_FNAG01000017.1"/>
</dbReference>
<name>A0A1G6ZXW8_9GAMM</name>
<dbReference type="InterPro" id="IPR009875">
    <property type="entry name" value="PilZ_domain"/>
</dbReference>
<dbReference type="Gene3D" id="2.40.10.220">
    <property type="entry name" value="predicted glycosyltransferase like domains"/>
    <property type="match status" value="1"/>
</dbReference>
<sequence>MNESRRAKRKRAHEAIEVFDTMTELSVGRIGNLSETGMMLMASAPLVEDALYQLRFTLGGSAQKPRTLEVGVHQLWSEPSHVPGQYWSGFRFIDIAPEDAHHLHAWVEAPGSHYD</sequence>
<dbReference type="AlphaFoldDB" id="A0A1G6ZXW8"/>
<dbReference type="GO" id="GO:0035438">
    <property type="term" value="F:cyclic-di-GMP binding"/>
    <property type="evidence" value="ECO:0007669"/>
    <property type="project" value="InterPro"/>
</dbReference>
<evidence type="ECO:0000259" key="1">
    <source>
        <dbReference type="Pfam" id="PF07238"/>
    </source>
</evidence>
<protein>
    <submittedName>
        <fullName evidence="2">PilZ domain-containing protein</fullName>
    </submittedName>
</protein>
<evidence type="ECO:0000313" key="2">
    <source>
        <dbReference type="EMBL" id="SDE07524.1"/>
    </source>
</evidence>
<dbReference type="STRING" id="265719.SAMN04488509_1174"/>
<evidence type="ECO:0000313" key="3">
    <source>
        <dbReference type="Proteomes" id="UP000199603"/>
    </source>
</evidence>
<dbReference type="SUPFAM" id="SSF141371">
    <property type="entry name" value="PilZ domain-like"/>
    <property type="match status" value="1"/>
</dbReference>
<dbReference type="EMBL" id="FNAG01000017">
    <property type="protein sequence ID" value="SDE07524.1"/>
    <property type="molecule type" value="Genomic_DNA"/>
</dbReference>
<reference evidence="2 3" key="1">
    <citation type="submission" date="2016-10" db="EMBL/GenBank/DDBJ databases">
        <authorList>
            <person name="de Groot N.N."/>
        </authorList>
    </citation>
    <scope>NUCLEOTIDE SEQUENCE [LARGE SCALE GENOMIC DNA]</scope>
    <source>
        <strain evidence="2 3">DSM 16957</strain>
    </source>
</reference>
<keyword evidence="3" id="KW-1185">Reference proteome</keyword>
<feature type="domain" description="PilZ" evidence="1">
    <location>
        <begin position="4"/>
        <end position="108"/>
    </location>
</feature>
<accession>A0A1G6ZXW8</accession>